<evidence type="ECO:0000313" key="4">
    <source>
        <dbReference type="Proteomes" id="UP000632289"/>
    </source>
</evidence>
<dbReference type="GO" id="GO:0043024">
    <property type="term" value="F:ribosomal small subunit binding"/>
    <property type="evidence" value="ECO:0007669"/>
    <property type="project" value="TreeGrafter"/>
</dbReference>
<dbReference type="Proteomes" id="UP000632289">
    <property type="component" value="Unassembled WGS sequence"/>
</dbReference>
<accession>A0A927EY28</accession>
<proteinExistence type="predicted"/>
<feature type="region of interest" description="Disordered" evidence="1">
    <location>
        <begin position="1"/>
        <end position="99"/>
    </location>
</feature>
<organism evidence="3 4">
    <name type="scientific">Streptomyces chumphonensis</name>
    <dbReference type="NCBI Taxonomy" id="1214925"/>
    <lineage>
        <taxon>Bacteria</taxon>
        <taxon>Bacillati</taxon>
        <taxon>Actinomycetota</taxon>
        <taxon>Actinomycetes</taxon>
        <taxon>Kitasatosporales</taxon>
        <taxon>Streptomycetaceae</taxon>
        <taxon>Streptomyces</taxon>
    </lineage>
</organism>
<comment type="caution">
    <text evidence="3">The sequence shown here is derived from an EMBL/GenBank/DDBJ whole genome shotgun (WGS) entry which is preliminary data.</text>
</comment>
<dbReference type="InterPro" id="IPR027417">
    <property type="entry name" value="P-loop_NTPase"/>
</dbReference>
<evidence type="ECO:0000313" key="3">
    <source>
        <dbReference type="EMBL" id="MBD3930769.1"/>
    </source>
</evidence>
<dbReference type="GO" id="GO:0005525">
    <property type="term" value="F:GTP binding"/>
    <property type="evidence" value="ECO:0007669"/>
    <property type="project" value="InterPro"/>
</dbReference>
<dbReference type="InterPro" id="IPR005662">
    <property type="entry name" value="GTPase_Era-like"/>
</dbReference>
<dbReference type="GO" id="GO:0005829">
    <property type="term" value="C:cytosol"/>
    <property type="evidence" value="ECO:0007669"/>
    <property type="project" value="TreeGrafter"/>
</dbReference>
<protein>
    <submittedName>
        <fullName evidence="3">50S ribosome-binding GTPase</fullName>
    </submittedName>
</protein>
<dbReference type="EMBL" id="JACXYU010000001">
    <property type="protein sequence ID" value="MBD3930769.1"/>
    <property type="molecule type" value="Genomic_DNA"/>
</dbReference>
<reference evidence="3" key="1">
    <citation type="submission" date="2020-09" db="EMBL/GenBank/DDBJ databases">
        <title>Secondary metabolite and genome analysis of marine Streptomyces chumphonensis KK1-2T.</title>
        <authorList>
            <person name="Phongsopitanun W."/>
            <person name="Kanchanasin P."/>
            <person name="Pittayakhajonwut P."/>
            <person name="Suwanborirux K."/>
            <person name="Tanasupawat S."/>
        </authorList>
    </citation>
    <scope>NUCLEOTIDE SEQUENCE</scope>
    <source>
        <strain evidence="3">KK1-2</strain>
    </source>
</reference>
<feature type="domain" description="G" evidence="2">
    <location>
        <begin position="143"/>
        <end position="286"/>
    </location>
</feature>
<evidence type="ECO:0000256" key="1">
    <source>
        <dbReference type="SAM" id="MobiDB-lite"/>
    </source>
</evidence>
<feature type="compositionally biased region" description="Pro residues" evidence="1">
    <location>
        <begin position="9"/>
        <end position="34"/>
    </location>
</feature>
<dbReference type="PANTHER" id="PTHR42698">
    <property type="entry name" value="GTPASE ERA"/>
    <property type="match status" value="1"/>
</dbReference>
<keyword evidence="4" id="KW-1185">Reference proteome</keyword>
<name>A0A927EY28_9ACTN</name>
<dbReference type="GO" id="GO:0019843">
    <property type="term" value="F:rRNA binding"/>
    <property type="evidence" value="ECO:0007669"/>
    <property type="project" value="TreeGrafter"/>
</dbReference>
<dbReference type="PANTHER" id="PTHR42698:SF1">
    <property type="entry name" value="GTPASE ERA, MITOCHONDRIAL"/>
    <property type="match status" value="1"/>
</dbReference>
<dbReference type="SUPFAM" id="SSF52540">
    <property type="entry name" value="P-loop containing nucleoside triphosphate hydrolases"/>
    <property type="match status" value="1"/>
</dbReference>
<dbReference type="Gene3D" id="3.40.50.300">
    <property type="entry name" value="P-loop containing nucleotide triphosphate hydrolases"/>
    <property type="match status" value="1"/>
</dbReference>
<dbReference type="GO" id="GO:0000028">
    <property type="term" value="P:ribosomal small subunit assembly"/>
    <property type="evidence" value="ECO:0007669"/>
    <property type="project" value="TreeGrafter"/>
</dbReference>
<sequence>MTSPRPDDPLPPTPEPVPVTPVAPRPPAPGPPAGEPDTGAPEPLPPHLTRTGPAPRGAGQEPDGPTRPVGHDPGPARRPRAEQGPSATARRGGREAGLGERLTALRELVGLSRTRLEPDALAEAGRILDEADARGRLSREYTTVAIAGPTGSGKSTLFNALAGAQLAEAGVRRPTTSTPVACVWETATDRTGAEGLLERLGVPTRSRRRAHLRDASHLALRGLVLLDLPDHDSAVPGHREQVDRLLRLVDAVVWVVDPEKYADAMLHERYLKAYAAHAEVTFVVLNQTDRLAGDAADEVLGDVRRVLDEDGMALGEHGEPGAGVLALSALSGQGVPELRSVLAGLVASRSAAARRLTADVDLAMSRLRPVYVTDGVLPPLGLTDRVREEFEERLGTAAGAAAVGRTAERTWLRHAERTCGTPWAGLVHGYAVRRAERRGEPFEGPAAEEATEPGHPAARPVVAQAVRTLAADAARGLPEPWARTVREAAWRGAEGLPAALDDAVANASLPQRPPRPRWWTAASAGQAALLAVQCVGLGWLLGTLLGVFGVHPWVPAGLLAGGALLSPLLAWVCRLAARAPAQAYGQAQERRLRRLAAGCGQARVLEPVAAELMRYREVRGQYVIAAGGPSGN</sequence>
<dbReference type="InterPro" id="IPR006073">
    <property type="entry name" value="GTP-bd"/>
</dbReference>
<dbReference type="Pfam" id="PF01926">
    <property type="entry name" value="MMR_HSR1"/>
    <property type="match status" value="1"/>
</dbReference>
<dbReference type="AlphaFoldDB" id="A0A927EY28"/>
<gene>
    <name evidence="3" type="ORF">IF129_04205</name>
</gene>
<evidence type="ECO:0000259" key="2">
    <source>
        <dbReference type="Pfam" id="PF01926"/>
    </source>
</evidence>